<evidence type="ECO:0000313" key="2">
    <source>
        <dbReference type="EMBL" id="MCV2885040.1"/>
    </source>
</evidence>
<feature type="signal peptide" evidence="1">
    <location>
        <begin position="1"/>
        <end position="22"/>
    </location>
</feature>
<organism evidence="2 3">
    <name type="scientific">Fluctibacter corallii</name>
    <dbReference type="NCBI Taxonomy" id="2984329"/>
    <lineage>
        <taxon>Bacteria</taxon>
        <taxon>Pseudomonadati</taxon>
        <taxon>Pseudomonadota</taxon>
        <taxon>Gammaproteobacteria</taxon>
        <taxon>Alteromonadales</taxon>
        <taxon>Alteromonadaceae</taxon>
        <taxon>Fluctibacter</taxon>
    </lineage>
</organism>
<dbReference type="EMBL" id="JAOWKX010000004">
    <property type="protein sequence ID" value="MCV2885040.1"/>
    <property type="molecule type" value="Genomic_DNA"/>
</dbReference>
<dbReference type="RefSeq" id="WP_263712326.1">
    <property type="nucleotide sequence ID" value="NZ_JAOWKX010000004.1"/>
</dbReference>
<keyword evidence="3" id="KW-1185">Reference proteome</keyword>
<reference evidence="2 3" key="1">
    <citation type="submission" date="2022-10" db="EMBL/GenBank/DDBJ databases">
        <title>Aestuariibacter sp. AA17 isolated from Montipora capitata coral fragment.</title>
        <authorList>
            <person name="Emsley S.A."/>
            <person name="Pfannmuller K.M."/>
            <person name="Loughran R.M."/>
            <person name="Shlafstein M."/>
            <person name="Papke E."/>
            <person name="Saw J.H."/>
            <person name="Ushijima B."/>
            <person name="Videau P."/>
        </authorList>
    </citation>
    <scope>NUCLEOTIDE SEQUENCE [LARGE SCALE GENOMIC DNA]</scope>
    <source>
        <strain evidence="2 3">AA17</strain>
    </source>
</reference>
<accession>A0ABT3A8M3</accession>
<proteinExistence type="predicted"/>
<evidence type="ECO:0000256" key="1">
    <source>
        <dbReference type="SAM" id="SignalP"/>
    </source>
</evidence>
<comment type="caution">
    <text evidence="2">The sequence shown here is derived from an EMBL/GenBank/DDBJ whole genome shotgun (WGS) entry which is preliminary data.</text>
</comment>
<evidence type="ECO:0000313" key="3">
    <source>
        <dbReference type="Proteomes" id="UP001652504"/>
    </source>
</evidence>
<gene>
    <name evidence="2" type="ORF">OE749_10085</name>
</gene>
<name>A0ABT3A8M3_9ALTE</name>
<sequence>MKHVNLIFNALLVATSMSQVQASPLKLNESQQSLSTTSQSLSILSLSPNKGSFVLGHLSDQSTITPAIYSEDSPQQQASKLVSQHDSIYINASYTKGLDTNIDQYLSEAYKQGKPIIIENANFAFESSFASLPSLSQGDIVLIHPSRTSHPDQVFTYSAVSATYNEGLSSSSDSQNTSKDNLVEISTSNLTESYKTYALEETLSSMAHDKRQTMLSQFEQDLLSPTHDIISNTETRKANTDTLISANSAGGFTFSYPCPANLKDERECYTAVSINHLFNYDNGEKVFNGTRHYAYAMYKSDGIKYVAFSLHGSANPTMTKDSSTEKAWYLEYVDLDMDVKEPDATYANAAIISRLPGNESDTVALTSTSGLSVSTGLDSEGKVTAGVSFDQSNSVRKDIRDWQSSTRSRNGRDIGWLYELKYPRSDKEWVNFPAFKKATYKSTPAISKYGLQYVSEGVWTIPASDTRRFHVDTKTKWQVKKRKFTKRTIFKYEQTAWWSWWSKSRYTWLNLGWLQ</sequence>
<dbReference type="Proteomes" id="UP001652504">
    <property type="component" value="Unassembled WGS sequence"/>
</dbReference>
<evidence type="ECO:0008006" key="4">
    <source>
        <dbReference type="Google" id="ProtNLM"/>
    </source>
</evidence>
<feature type="chain" id="PRO_5047215460" description="Leukocidin/Hemolysin toxin domain-containing protein" evidence="1">
    <location>
        <begin position="23"/>
        <end position="515"/>
    </location>
</feature>
<keyword evidence="1" id="KW-0732">Signal</keyword>
<protein>
    <recommendedName>
        <fullName evidence="4">Leukocidin/Hemolysin toxin domain-containing protein</fullName>
    </recommendedName>
</protein>